<feature type="compositionally biased region" description="Polar residues" evidence="1">
    <location>
        <begin position="1"/>
        <end position="13"/>
    </location>
</feature>
<reference evidence="3 4" key="1">
    <citation type="submission" date="2019-06" db="EMBL/GenBank/DDBJ databases">
        <title>Sequencing the genomes of 1000 actinobacteria strains.</title>
        <authorList>
            <person name="Klenk H.-P."/>
        </authorList>
    </citation>
    <scope>NUCLEOTIDE SEQUENCE [LARGE SCALE GENOMIC DNA]</scope>
    <source>
        <strain evidence="3 4">DSM 8251</strain>
    </source>
</reference>
<feature type="transmembrane region" description="Helical" evidence="2">
    <location>
        <begin position="129"/>
        <end position="148"/>
    </location>
</feature>
<comment type="caution">
    <text evidence="3">The sequence shown here is derived from an EMBL/GenBank/DDBJ whole genome shotgun (WGS) entry which is preliminary data.</text>
</comment>
<evidence type="ECO:0000313" key="3">
    <source>
        <dbReference type="EMBL" id="TQL57896.1"/>
    </source>
</evidence>
<name>A0A542ZC14_9ACTN</name>
<dbReference type="OrthoDB" id="3728208at2"/>
<feature type="transmembrane region" description="Helical" evidence="2">
    <location>
        <begin position="102"/>
        <end position="122"/>
    </location>
</feature>
<proteinExistence type="predicted"/>
<feature type="region of interest" description="Disordered" evidence="1">
    <location>
        <begin position="1"/>
        <end position="69"/>
    </location>
</feature>
<sequence>MSQSPFNFGSASGSPGGERDPFAQQPESQVPDPFGSPAPPPGSGGEGAPAPMPFQNRSASQGPGDEATAAHPFQAADGFDTQPDGVFAAPGGGSLTLSRPPVFLLFIALVIAVAAAIVAGVFGQPVLAIVCWVLAGPVAIGVLAFFVMRDNAARSVGVYSSPGWVRPLHIVTSIVCFVAVIVPALRIAFWVGRL</sequence>
<evidence type="ECO:0000313" key="4">
    <source>
        <dbReference type="Proteomes" id="UP000316196"/>
    </source>
</evidence>
<keyword evidence="2" id="KW-1133">Transmembrane helix</keyword>
<dbReference type="RefSeq" id="WP_142093717.1">
    <property type="nucleotide sequence ID" value="NZ_BAAAMD010000004.1"/>
</dbReference>
<evidence type="ECO:0000256" key="2">
    <source>
        <dbReference type="SAM" id="Phobius"/>
    </source>
</evidence>
<dbReference type="Proteomes" id="UP000316196">
    <property type="component" value="Unassembled WGS sequence"/>
</dbReference>
<evidence type="ECO:0000256" key="1">
    <source>
        <dbReference type="SAM" id="MobiDB-lite"/>
    </source>
</evidence>
<feature type="transmembrane region" description="Helical" evidence="2">
    <location>
        <begin position="168"/>
        <end position="191"/>
    </location>
</feature>
<dbReference type="EMBL" id="VFOR01000002">
    <property type="protein sequence ID" value="TQL57896.1"/>
    <property type="molecule type" value="Genomic_DNA"/>
</dbReference>
<organism evidence="3 4">
    <name type="scientific">Propioniferax innocua</name>
    <dbReference type="NCBI Taxonomy" id="1753"/>
    <lineage>
        <taxon>Bacteria</taxon>
        <taxon>Bacillati</taxon>
        <taxon>Actinomycetota</taxon>
        <taxon>Actinomycetes</taxon>
        <taxon>Propionibacteriales</taxon>
        <taxon>Propionibacteriaceae</taxon>
        <taxon>Propioniferax</taxon>
    </lineage>
</organism>
<gene>
    <name evidence="3" type="ORF">FB460_1742</name>
</gene>
<dbReference type="AlphaFoldDB" id="A0A542ZC14"/>
<accession>A0A542ZC14</accession>
<keyword evidence="2" id="KW-0812">Transmembrane</keyword>
<protein>
    <submittedName>
        <fullName evidence="3">Uncharacterized protein</fullName>
    </submittedName>
</protein>
<keyword evidence="4" id="KW-1185">Reference proteome</keyword>
<keyword evidence="2" id="KW-0472">Membrane</keyword>